<evidence type="ECO:0000256" key="6">
    <source>
        <dbReference type="ARBA" id="ARBA00022989"/>
    </source>
</evidence>
<keyword evidence="5 9" id="KW-0812">Transmembrane</keyword>
<evidence type="ECO:0000256" key="8">
    <source>
        <dbReference type="ARBA" id="ARBA00023169"/>
    </source>
</evidence>
<reference evidence="11 12" key="1">
    <citation type="journal article" date="2012" name="J. Bacteriol.">
        <title>Complete genome sequence of the broad-host-range strain Sinorhizobium fredii USDA257.</title>
        <authorList>
            <person name="Schuldes J."/>
            <person name="Rodriguez Orbegoso M."/>
            <person name="Schmeisser C."/>
            <person name="Krishnan H.B."/>
            <person name="Daniel R."/>
            <person name="Streit W.R."/>
        </authorList>
    </citation>
    <scope>NUCLEOTIDE SEQUENCE [LARGE SCALE GENOMIC DNA]</scope>
    <source>
        <strain evidence="11 12">USDA 257</strain>
    </source>
</reference>
<keyword evidence="7 9" id="KW-0472">Membrane</keyword>
<evidence type="ECO:0000256" key="5">
    <source>
        <dbReference type="ARBA" id="ARBA00022692"/>
    </source>
</evidence>
<dbReference type="PANTHER" id="PTHR30576:SF4">
    <property type="entry name" value="UNDECAPRENYL-PHOSPHATE GALACTOSE PHOSPHOTRANSFERASE"/>
    <property type="match status" value="1"/>
</dbReference>
<dbReference type="eggNOG" id="COG2148">
    <property type="taxonomic scope" value="Bacteria"/>
</dbReference>
<evidence type="ECO:0000256" key="4">
    <source>
        <dbReference type="ARBA" id="ARBA00022679"/>
    </source>
</evidence>
<accession>I3X263</accession>
<evidence type="ECO:0000259" key="10">
    <source>
        <dbReference type="Pfam" id="PF02397"/>
    </source>
</evidence>
<sequence length="278" mass="31567">MSQRHSRQDALRHCAWVLPSFRLQKTNSHHTLALDDAPSLGTDNRQRKWSHLYEVRDSLGQYGFFIPQETGAIRPIGGISKRSFDILTAILALIALSPLFLLIMALVKLSDGGSIFYGHRRIGHNGQTFKCLKFRTMMENGDRVLQEFFKSNPAAYEEWRATRKLQDDPRVTVVGSVLRKLSLDELPQLLNIIRGEMSIVGPRPVVEDELELYDSAAEFYLRSRPGLTGLWQISGRNDVSYATRVAFDTHYVQNWSLLADLVIVFKTIPAVCLSRGSY</sequence>
<gene>
    <name evidence="11" type="primary">exoY</name>
    <name evidence="11" type="ORF">USDA257_c13780</name>
</gene>
<name>I3X263_SINF2</name>
<dbReference type="Proteomes" id="UP000006180">
    <property type="component" value="Chromosome"/>
</dbReference>
<protein>
    <submittedName>
        <fullName evidence="11">Exopolysaccharide production protein ExoY</fullName>
    </submittedName>
</protein>
<dbReference type="GO" id="GO:0000271">
    <property type="term" value="P:polysaccharide biosynthetic process"/>
    <property type="evidence" value="ECO:0007669"/>
    <property type="project" value="UniProtKB-KW"/>
</dbReference>
<dbReference type="PATRIC" id="fig|1185652.3.peg.1432"/>
<keyword evidence="8" id="KW-0270">Exopolysaccharide synthesis</keyword>
<evidence type="ECO:0000313" key="11">
    <source>
        <dbReference type="EMBL" id="AFL49969.1"/>
    </source>
</evidence>
<dbReference type="KEGG" id="sfd:USDA257_c13780"/>
<dbReference type="STRING" id="1185652.USDA257_c13780"/>
<comment type="similarity">
    <text evidence="2">Belongs to the bacterial sugar transferase family.</text>
</comment>
<proteinExistence type="inferred from homology"/>
<evidence type="ECO:0000256" key="7">
    <source>
        <dbReference type="ARBA" id="ARBA00023136"/>
    </source>
</evidence>
<dbReference type="InterPro" id="IPR003362">
    <property type="entry name" value="Bact_transf"/>
</dbReference>
<keyword evidence="4" id="KW-0808">Transferase</keyword>
<organism evidence="11 12">
    <name type="scientific">Sinorhizobium fredii (strain USDA 257)</name>
    <dbReference type="NCBI Taxonomy" id="1185652"/>
    <lineage>
        <taxon>Bacteria</taxon>
        <taxon>Pseudomonadati</taxon>
        <taxon>Pseudomonadota</taxon>
        <taxon>Alphaproteobacteria</taxon>
        <taxon>Hyphomicrobiales</taxon>
        <taxon>Rhizobiaceae</taxon>
        <taxon>Sinorhizobium/Ensifer group</taxon>
        <taxon>Sinorhizobium</taxon>
    </lineage>
</organism>
<dbReference type="PANTHER" id="PTHR30576">
    <property type="entry name" value="COLANIC BIOSYNTHESIS UDP-GLUCOSE LIPID CARRIER TRANSFERASE"/>
    <property type="match status" value="1"/>
</dbReference>
<dbReference type="GO" id="GO:0005886">
    <property type="term" value="C:plasma membrane"/>
    <property type="evidence" value="ECO:0007669"/>
    <property type="project" value="UniProtKB-SubCell"/>
</dbReference>
<evidence type="ECO:0000256" key="2">
    <source>
        <dbReference type="ARBA" id="ARBA00006464"/>
    </source>
</evidence>
<dbReference type="EMBL" id="CP003563">
    <property type="protein sequence ID" value="AFL49969.1"/>
    <property type="molecule type" value="Genomic_DNA"/>
</dbReference>
<keyword evidence="6 9" id="KW-1133">Transmembrane helix</keyword>
<evidence type="ECO:0000256" key="1">
    <source>
        <dbReference type="ARBA" id="ARBA00004236"/>
    </source>
</evidence>
<comment type="subcellular location">
    <subcellularLocation>
        <location evidence="1">Cell membrane</location>
    </subcellularLocation>
</comment>
<evidence type="ECO:0000313" key="12">
    <source>
        <dbReference type="Proteomes" id="UP000006180"/>
    </source>
</evidence>
<feature type="transmembrane region" description="Helical" evidence="9">
    <location>
        <begin position="84"/>
        <end position="107"/>
    </location>
</feature>
<dbReference type="AlphaFoldDB" id="I3X263"/>
<dbReference type="HOGENOM" id="CLU_024920_1_0_5"/>
<evidence type="ECO:0000256" key="9">
    <source>
        <dbReference type="SAM" id="Phobius"/>
    </source>
</evidence>
<dbReference type="Pfam" id="PF02397">
    <property type="entry name" value="Bac_transf"/>
    <property type="match status" value="1"/>
</dbReference>
<feature type="domain" description="Bacterial sugar transferase" evidence="10">
    <location>
        <begin position="81"/>
        <end position="271"/>
    </location>
</feature>
<keyword evidence="3" id="KW-1003">Cell membrane</keyword>
<dbReference type="GO" id="GO:0016780">
    <property type="term" value="F:phosphotransferase activity, for other substituted phosphate groups"/>
    <property type="evidence" value="ECO:0007669"/>
    <property type="project" value="TreeGrafter"/>
</dbReference>
<evidence type="ECO:0000256" key="3">
    <source>
        <dbReference type="ARBA" id="ARBA00022475"/>
    </source>
</evidence>